<organism evidence="1 2">
    <name type="scientific">Lihuaxuella thermophila</name>
    <dbReference type="NCBI Taxonomy" id="1173111"/>
    <lineage>
        <taxon>Bacteria</taxon>
        <taxon>Bacillati</taxon>
        <taxon>Bacillota</taxon>
        <taxon>Bacilli</taxon>
        <taxon>Bacillales</taxon>
        <taxon>Thermoactinomycetaceae</taxon>
        <taxon>Lihuaxuella</taxon>
    </lineage>
</organism>
<gene>
    <name evidence="1" type="ORF">SAMN05444955_104140</name>
</gene>
<reference evidence="1 2" key="1">
    <citation type="submission" date="2016-10" db="EMBL/GenBank/DDBJ databases">
        <authorList>
            <person name="de Groot N.N."/>
        </authorList>
    </citation>
    <scope>NUCLEOTIDE SEQUENCE [LARGE SCALE GENOMIC DNA]</scope>
    <source>
        <strain evidence="1 2">DSM 46701</strain>
    </source>
</reference>
<dbReference type="Proteomes" id="UP000199695">
    <property type="component" value="Unassembled WGS sequence"/>
</dbReference>
<sequence length="64" mass="7663">MTTAECKTPVAKKCYYNLLAASYERAERILNEMQRNPEKYSSEMARDTMAYLFHLKKEMRRYGM</sequence>
<name>A0A1H8CX80_9BACL</name>
<keyword evidence="2" id="KW-1185">Reference proteome</keyword>
<dbReference type="EMBL" id="FOCQ01000004">
    <property type="protein sequence ID" value="SEM99054.1"/>
    <property type="molecule type" value="Genomic_DNA"/>
</dbReference>
<accession>A0A1H8CX80</accession>
<evidence type="ECO:0000313" key="2">
    <source>
        <dbReference type="Proteomes" id="UP000199695"/>
    </source>
</evidence>
<dbReference type="AlphaFoldDB" id="A0A1H8CX80"/>
<evidence type="ECO:0000313" key="1">
    <source>
        <dbReference type="EMBL" id="SEM99054.1"/>
    </source>
</evidence>
<dbReference type="OrthoDB" id="9953483at2"/>
<proteinExistence type="predicted"/>
<protein>
    <submittedName>
        <fullName evidence="1">Uncharacterized protein</fullName>
    </submittedName>
</protein>
<dbReference type="RefSeq" id="WP_089966294.1">
    <property type="nucleotide sequence ID" value="NZ_FOCQ01000004.1"/>
</dbReference>